<evidence type="ECO:0000313" key="2">
    <source>
        <dbReference type="EMBL" id="GAT47032.1"/>
    </source>
</evidence>
<evidence type="ECO:0000313" key="3">
    <source>
        <dbReference type="Proteomes" id="UP000815677"/>
    </source>
</evidence>
<accession>A0ABQ0L930</accession>
<feature type="region of interest" description="Disordered" evidence="1">
    <location>
        <begin position="52"/>
        <end position="83"/>
    </location>
</feature>
<evidence type="ECO:0000256" key="1">
    <source>
        <dbReference type="SAM" id="MobiDB-lite"/>
    </source>
</evidence>
<reference evidence="2" key="1">
    <citation type="submission" date="2014-09" db="EMBL/GenBank/DDBJ databases">
        <title>Genome sequence of the luminous mushroom Mycena chlorophos for searching fungal bioluminescence genes.</title>
        <authorList>
            <person name="Tanaka Y."/>
            <person name="Kasuga D."/>
            <person name="Oba Y."/>
            <person name="Hase S."/>
            <person name="Sato K."/>
            <person name="Oba Y."/>
            <person name="Sakakibara Y."/>
        </authorList>
    </citation>
    <scope>NUCLEOTIDE SEQUENCE</scope>
</reference>
<dbReference type="EMBL" id="DF843038">
    <property type="protein sequence ID" value="GAT47032.1"/>
    <property type="molecule type" value="Genomic_DNA"/>
</dbReference>
<feature type="compositionally biased region" description="Basic and acidic residues" evidence="1">
    <location>
        <begin position="58"/>
        <end position="83"/>
    </location>
</feature>
<sequence>MADSEATEATREKGEECVYVEGHTGSLSSARIECDAVGGEDHDKDLAQVVDGIPGPFGHDKTERKREPRVDEEAVCRTKQEPI</sequence>
<proteinExistence type="predicted"/>
<keyword evidence="3" id="KW-1185">Reference proteome</keyword>
<gene>
    <name evidence="2" type="ORF">MCHLO_04520</name>
</gene>
<dbReference type="Proteomes" id="UP000815677">
    <property type="component" value="Unassembled WGS sequence"/>
</dbReference>
<protein>
    <submittedName>
        <fullName evidence="2">Uncharacterized protein</fullName>
    </submittedName>
</protein>
<name>A0ABQ0L930_MYCCL</name>
<organism evidence="2 3">
    <name type="scientific">Mycena chlorophos</name>
    <name type="common">Agaric fungus</name>
    <name type="synonym">Agaricus chlorophos</name>
    <dbReference type="NCBI Taxonomy" id="658473"/>
    <lineage>
        <taxon>Eukaryota</taxon>
        <taxon>Fungi</taxon>
        <taxon>Dikarya</taxon>
        <taxon>Basidiomycota</taxon>
        <taxon>Agaricomycotina</taxon>
        <taxon>Agaricomycetes</taxon>
        <taxon>Agaricomycetidae</taxon>
        <taxon>Agaricales</taxon>
        <taxon>Marasmiineae</taxon>
        <taxon>Mycenaceae</taxon>
        <taxon>Mycena</taxon>
    </lineage>
</organism>